<evidence type="ECO:0000313" key="3">
    <source>
        <dbReference type="Proteomes" id="UP001628156"/>
    </source>
</evidence>
<proteinExistence type="predicted"/>
<name>A0ABQ0DIL1_9EUKA</name>
<protein>
    <submittedName>
        <fullName evidence="2">Uncharacterized protein</fullName>
    </submittedName>
</protein>
<accession>A0ABQ0DIL1</accession>
<organism evidence="2 3">
    <name type="scientific">Entamoeba nuttalli</name>
    <dbReference type="NCBI Taxonomy" id="412467"/>
    <lineage>
        <taxon>Eukaryota</taxon>
        <taxon>Amoebozoa</taxon>
        <taxon>Evosea</taxon>
        <taxon>Archamoebae</taxon>
        <taxon>Mastigamoebida</taxon>
        <taxon>Entamoebidae</taxon>
        <taxon>Entamoeba</taxon>
    </lineage>
</organism>
<feature type="region of interest" description="Disordered" evidence="1">
    <location>
        <begin position="36"/>
        <end position="56"/>
    </location>
</feature>
<dbReference type="Proteomes" id="UP001628156">
    <property type="component" value="Unassembled WGS sequence"/>
</dbReference>
<evidence type="ECO:0000256" key="1">
    <source>
        <dbReference type="SAM" id="MobiDB-lite"/>
    </source>
</evidence>
<sequence length="651" mass="73462">MADTLDKYLSHIQTLEERLAVVRQYIYLFESPEQNKIEKTPKQPEDSIPTSDYPDELNDNLEEVLTALLPTVDQPTTKPYIPEHLLLLLSTSEACQVPLIQQKWHEKLIPLLDSPSSELIESVSYLLLHGLMCPLLAPRISKKLCSLLTLTPSETMSQMIPSKRLSLLSSVGTLAHRNLLEKNGVDCNQVLENILKEPIQNDVPSLHATIRCIAGLIKSVNNVETIKKVCHLAIEKLNKECDIRTEVHLHAIIANCAHYEEVAKELLTTNIYFGIIQNYIKNKPSKYGSVDVRYFAIQTLISCLSVVKELHEESVIMCDSVLLALPTQPLLAHLGADSAGGQHPQMLGVLGLKAMALILIRLITSNTQSNLVYQHIKRLSVQNVIATIGRCTIIDIEEDDEPPKVKSEIKNDRDTALYWGLVVLQKMFSYEVIMKKKGIEESMNQCESGLSYLVKAVKAYCDKTPDIASIFVDVIKNVKFDLLKAEDNKSHFVHRFVQLMRDYIDSCYEHTAAKALFGLCELRLININEIDTLGNIVIEFMKRMNELTPDNVESLYSLIHIISEVDSSNELVHSIVSLANEQVIPWIISHQEILIQDESNLEKYDFLILVLLVLFCKVPKTPSIEKSVKEILNVYGNDAGEITDYCNKLLN</sequence>
<reference evidence="2 3" key="1">
    <citation type="journal article" date="2019" name="PLoS Negl. Trop. Dis.">
        <title>Whole genome sequencing of Entamoeba nuttalli reveals mammalian host-related molecular signatures and a novel octapeptide-repeat surface protein.</title>
        <authorList>
            <person name="Tanaka M."/>
            <person name="Makiuchi T."/>
            <person name="Komiyama T."/>
            <person name="Shiina T."/>
            <person name="Osaki K."/>
            <person name="Tachibana H."/>
        </authorList>
    </citation>
    <scope>NUCLEOTIDE SEQUENCE [LARGE SCALE GENOMIC DNA]</scope>
    <source>
        <strain evidence="2 3">P19-061405</strain>
    </source>
</reference>
<dbReference type="EMBL" id="BAAFRS010000121">
    <property type="protein sequence ID" value="GAB1222687.1"/>
    <property type="molecule type" value="Genomic_DNA"/>
</dbReference>
<evidence type="ECO:0000313" key="2">
    <source>
        <dbReference type="EMBL" id="GAB1222687.1"/>
    </source>
</evidence>
<feature type="compositionally biased region" description="Basic and acidic residues" evidence="1">
    <location>
        <begin position="36"/>
        <end position="45"/>
    </location>
</feature>
<gene>
    <name evidence="2" type="ORF">ENUP19_0121G0038</name>
</gene>
<keyword evidence="3" id="KW-1185">Reference proteome</keyword>
<comment type="caution">
    <text evidence="2">The sequence shown here is derived from an EMBL/GenBank/DDBJ whole genome shotgun (WGS) entry which is preliminary data.</text>
</comment>